<feature type="transmembrane region" description="Helical" evidence="1">
    <location>
        <begin position="47"/>
        <end position="66"/>
    </location>
</feature>
<dbReference type="GeneID" id="5484360"/>
<dbReference type="AlphaFoldDB" id="A7EZ88"/>
<sequence length="100" mass="11166">MNVINYLDTDNLTRVGICRRHTGRYVPDLVHGYMEGLAGLIGAIQRGLLFGHVIGVYVTRSIWIWINSVTHHLGLVTFVAFCSATLSTSKELPLNTKIRL</sequence>
<name>A7EZ88_SCLS1</name>
<dbReference type="RefSeq" id="XP_001588208.1">
    <property type="nucleotide sequence ID" value="XM_001588158.1"/>
</dbReference>
<dbReference type="KEGG" id="ssl:SS1G_10655"/>
<keyword evidence="3" id="KW-1185">Reference proteome</keyword>
<evidence type="ECO:0000313" key="2">
    <source>
        <dbReference type="EMBL" id="EDN94780.1"/>
    </source>
</evidence>
<organism evidence="2 3">
    <name type="scientific">Sclerotinia sclerotiorum (strain ATCC 18683 / 1980 / Ss-1)</name>
    <name type="common">White mold</name>
    <name type="synonym">Whetzelinia sclerotiorum</name>
    <dbReference type="NCBI Taxonomy" id="665079"/>
    <lineage>
        <taxon>Eukaryota</taxon>
        <taxon>Fungi</taxon>
        <taxon>Dikarya</taxon>
        <taxon>Ascomycota</taxon>
        <taxon>Pezizomycotina</taxon>
        <taxon>Leotiomycetes</taxon>
        <taxon>Helotiales</taxon>
        <taxon>Sclerotiniaceae</taxon>
        <taxon>Sclerotinia</taxon>
    </lineage>
</organism>
<evidence type="ECO:0000313" key="3">
    <source>
        <dbReference type="Proteomes" id="UP000001312"/>
    </source>
</evidence>
<gene>
    <name evidence="2" type="ORF">SS1G_10655</name>
</gene>
<dbReference type="Proteomes" id="UP000001312">
    <property type="component" value="Unassembled WGS sequence"/>
</dbReference>
<dbReference type="EMBL" id="CH476636">
    <property type="protein sequence ID" value="EDN94780.1"/>
    <property type="molecule type" value="Genomic_DNA"/>
</dbReference>
<keyword evidence="1" id="KW-1133">Transmembrane helix</keyword>
<keyword evidence="1" id="KW-0812">Transmembrane</keyword>
<keyword evidence="1" id="KW-0472">Membrane</keyword>
<proteinExistence type="predicted"/>
<protein>
    <submittedName>
        <fullName evidence="2">Uncharacterized protein</fullName>
    </submittedName>
</protein>
<dbReference type="InParanoid" id="A7EZ88"/>
<evidence type="ECO:0000256" key="1">
    <source>
        <dbReference type="SAM" id="Phobius"/>
    </source>
</evidence>
<accession>A7EZ88</accession>
<feature type="transmembrane region" description="Helical" evidence="1">
    <location>
        <begin position="72"/>
        <end position="89"/>
    </location>
</feature>
<reference evidence="3" key="1">
    <citation type="journal article" date="2011" name="PLoS Genet.">
        <title>Genomic analysis of the necrotrophic fungal pathogens Sclerotinia sclerotiorum and Botrytis cinerea.</title>
        <authorList>
            <person name="Amselem J."/>
            <person name="Cuomo C.A."/>
            <person name="van Kan J.A."/>
            <person name="Viaud M."/>
            <person name="Benito E.P."/>
            <person name="Couloux A."/>
            <person name="Coutinho P.M."/>
            <person name="de Vries R.P."/>
            <person name="Dyer P.S."/>
            <person name="Fillinger S."/>
            <person name="Fournier E."/>
            <person name="Gout L."/>
            <person name="Hahn M."/>
            <person name="Kohn L."/>
            <person name="Lapalu N."/>
            <person name="Plummer K.M."/>
            <person name="Pradier J.M."/>
            <person name="Quevillon E."/>
            <person name="Sharon A."/>
            <person name="Simon A."/>
            <person name="ten Have A."/>
            <person name="Tudzynski B."/>
            <person name="Tudzynski P."/>
            <person name="Wincker P."/>
            <person name="Andrew M."/>
            <person name="Anthouard V."/>
            <person name="Beever R.E."/>
            <person name="Beffa R."/>
            <person name="Benoit I."/>
            <person name="Bouzid O."/>
            <person name="Brault B."/>
            <person name="Chen Z."/>
            <person name="Choquer M."/>
            <person name="Collemare J."/>
            <person name="Cotton P."/>
            <person name="Danchin E.G."/>
            <person name="Da Silva C."/>
            <person name="Gautier A."/>
            <person name="Giraud C."/>
            <person name="Giraud T."/>
            <person name="Gonzalez C."/>
            <person name="Grossetete S."/>
            <person name="Guldener U."/>
            <person name="Henrissat B."/>
            <person name="Howlett B.J."/>
            <person name="Kodira C."/>
            <person name="Kretschmer M."/>
            <person name="Lappartient A."/>
            <person name="Leroch M."/>
            <person name="Levis C."/>
            <person name="Mauceli E."/>
            <person name="Neuveglise C."/>
            <person name="Oeser B."/>
            <person name="Pearson M."/>
            <person name="Poulain J."/>
            <person name="Poussereau N."/>
            <person name="Quesneville H."/>
            <person name="Rascle C."/>
            <person name="Schumacher J."/>
            <person name="Segurens B."/>
            <person name="Sexton A."/>
            <person name="Silva E."/>
            <person name="Sirven C."/>
            <person name="Soanes D.M."/>
            <person name="Talbot N.J."/>
            <person name="Templeton M."/>
            <person name="Yandava C."/>
            <person name="Yarden O."/>
            <person name="Zeng Q."/>
            <person name="Rollins J.A."/>
            <person name="Lebrun M.H."/>
            <person name="Dickman M."/>
        </authorList>
    </citation>
    <scope>NUCLEOTIDE SEQUENCE [LARGE SCALE GENOMIC DNA]</scope>
    <source>
        <strain evidence="3">ATCC 18683 / 1980 / Ss-1</strain>
    </source>
</reference>